<comment type="subcellular location">
    <subcellularLocation>
        <location evidence="1 8">Cell outer membrane</location>
        <topology evidence="1 8">Multi-pass membrane protein</topology>
    </subcellularLocation>
</comment>
<dbReference type="Gene3D" id="2.40.170.20">
    <property type="entry name" value="TonB-dependent receptor, beta-barrel domain"/>
    <property type="match status" value="1"/>
</dbReference>
<name>A0A1T5FG91_9SPHN</name>
<keyword evidence="4 8" id="KW-0812">Transmembrane</keyword>
<dbReference type="Proteomes" id="UP000190044">
    <property type="component" value="Unassembled WGS sequence"/>
</dbReference>
<dbReference type="InterPro" id="IPR012910">
    <property type="entry name" value="Plug_dom"/>
</dbReference>
<keyword evidence="12" id="KW-0675">Receptor</keyword>
<keyword evidence="6 8" id="KW-0472">Membrane</keyword>
<protein>
    <submittedName>
        <fullName evidence="12">TonB dependent receptor</fullName>
    </submittedName>
</protein>
<dbReference type="Gene3D" id="2.170.130.10">
    <property type="entry name" value="TonB-dependent receptor, plug domain"/>
    <property type="match status" value="1"/>
</dbReference>
<proteinExistence type="inferred from homology"/>
<keyword evidence="2 8" id="KW-0813">Transport</keyword>
<organism evidence="12 13">
    <name type="scientific">Sphingopyxis flava</name>
    <dbReference type="NCBI Taxonomy" id="1507287"/>
    <lineage>
        <taxon>Bacteria</taxon>
        <taxon>Pseudomonadati</taxon>
        <taxon>Pseudomonadota</taxon>
        <taxon>Alphaproteobacteria</taxon>
        <taxon>Sphingomonadales</taxon>
        <taxon>Sphingomonadaceae</taxon>
        <taxon>Sphingopyxis</taxon>
    </lineage>
</organism>
<evidence type="ECO:0000256" key="3">
    <source>
        <dbReference type="ARBA" id="ARBA00022452"/>
    </source>
</evidence>
<evidence type="ECO:0000259" key="10">
    <source>
        <dbReference type="Pfam" id="PF00593"/>
    </source>
</evidence>
<dbReference type="EMBL" id="FUYP01000035">
    <property type="protein sequence ID" value="SKB95175.1"/>
    <property type="molecule type" value="Genomic_DNA"/>
</dbReference>
<dbReference type="PANTHER" id="PTHR47234:SF2">
    <property type="entry name" value="TONB-DEPENDENT RECEPTOR"/>
    <property type="match status" value="1"/>
</dbReference>
<dbReference type="AlphaFoldDB" id="A0A1T5FG91"/>
<evidence type="ECO:0000313" key="13">
    <source>
        <dbReference type="Proteomes" id="UP000190044"/>
    </source>
</evidence>
<reference evidence="13" key="1">
    <citation type="submission" date="2017-02" db="EMBL/GenBank/DDBJ databases">
        <authorList>
            <person name="Varghese N."/>
            <person name="Submissions S."/>
        </authorList>
    </citation>
    <scope>NUCLEOTIDE SEQUENCE [LARGE SCALE GENOMIC DNA]</scope>
    <source>
        <strain evidence="13">R11H</strain>
    </source>
</reference>
<evidence type="ECO:0000313" key="12">
    <source>
        <dbReference type="EMBL" id="SKB95175.1"/>
    </source>
</evidence>
<dbReference type="Pfam" id="PF00593">
    <property type="entry name" value="TonB_dep_Rec_b-barrel"/>
    <property type="match status" value="1"/>
</dbReference>
<keyword evidence="5 9" id="KW-0798">TonB box</keyword>
<evidence type="ECO:0000256" key="9">
    <source>
        <dbReference type="RuleBase" id="RU003357"/>
    </source>
</evidence>
<evidence type="ECO:0000256" key="2">
    <source>
        <dbReference type="ARBA" id="ARBA00022448"/>
    </source>
</evidence>
<dbReference type="PROSITE" id="PS52016">
    <property type="entry name" value="TONB_DEPENDENT_REC_3"/>
    <property type="match status" value="1"/>
</dbReference>
<keyword evidence="3 8" id="KW-1134">Transmembrane beta strand</keyword>
<dbReference type="InterPro" id="IPR036942">
    <property type="entry name" value="Beta-barrel_TonB_sf"/>
</dbReference>
<dbReference type="GO" id="GO:0009279">
    <property type="term" value="C:cell outer membrane"/>
    <property type="evidence" value="ECO:0007669"/>
    <property type="project" value="UniProtKB-SubCell"/>
</dbReference>
<evidence type="ECO:0000256" key="1">
    <source>
        <dbReference type="ARBA" id="ARBA00004571"/>
    </source>
</evidence>
<evidence type="ECO:0000256" key="8">
    <source>
        <dbReference type="PROSITE-ProRule" id="PRU01360"/>
    </source>
</evidence>
<evidence type="ECO:0000256" key="5">
    <source>
        <dbReference type="ARBA" id="ARBA00023077"/>
    </source>
</evidence>
<sequence length="734" mass="78182">MTGSRIANSGFQQPTPVTVVGDTEIKRQAAPTIAQYLNQLPSFGVTTSAKNPAIQVAGGGTEFLNLRNLGPTRTLVLLDNRRVVEATSGGGVDTVTLPLGLIKRVEVVTGGASAAWGSDAVAGVVNFILDRNYEGIGINGETGFTQRGDAGYVKANLTAGTGFASGKGHLVAEFDYFNQSDGVDLRSRDWFKSRAVVNNPAFVAGNGQPRQITVSNVGTANISPGGVITSGPLRGTQFVGPDGTPAPYDFGNQSGLVQYGGDVDQSIGLARSISTPLNYANAFAHLDYELSPNLTAYVEGFYGKSNYNEDGYLYFTRPGNLSISVDNPFLDPAVRTQLVDAGQTSFNLGKNAVNMGPPTSRNSRDVWRAVVGVDGRLGSTWQWHAYYTHGEVKSKLYADNDTIIANFLKAVDAVRDPDTGSIVCRSTLTAPTNGCVPYDPFGTGPVSAETIAYTHGTAFQRSVVKLDVISIDASGTLLTLPAGDLSLAVGADYIKNQAFATQDDLSLARAYAVQNFQPFSGQRDVKEAFAEVAVPIVRDVPLLQKLDLNAAARVTDYSTSGTVMTWKVGLTDQVFDSLRIRGTISRDIRAPTLDDLFSGGVIRQQPVFDSVTNQTYQQFTNQAGNPALEPERADTITAGVVYSPDFVPGLQLSVDYYQIAVKGAIASLTAAQELALCNAGQTFYCQYINRDANQAIVSIDTVPVNVSSLKIRGWDFELAYAHQLGAGLFLVNGG</sequence>
<evidence type="ECO:0000259" key="11">
    <source>
        <dbReference type="Pfam" id="PF07715"/>
    </source>
</evidence>
<dbReference type="Pfam" id="PF07715">
    <property type="entry name" value="Plug"/>
    <property type="match status" value="1"/>
</dbReference>
<dbReference type="PANTHER" id="PTHR47234">
    <property type="match status" value="1"/>
</dbReference>
<accession>A0A1T5FG91</accession>
<feature type="domain" description="TonB-dependent receptor-like beta-barrel" evidence="10">
    <location>
        <begin position="306"/>
        <end position="724"/>
    </location>
</feature>
<gene>
    <name evidence="12" type="ORF">SAMN06295937_10351</name>
</gene>
<keyword evidence="13" id="KW-1185">Reference proteome</keyword>
<dbReference type="InterPro" id="IPR000531">
    <property type="entry name" value="Beta-barrel_TonB"/>
</dbReference>
<evidence type="ECO:0000256" key="4">
    <source>
        <dbReference type="ARBA" id="ARBA00022692"/>
    </source>
</evidence>
<evidence type="ECO:0000256" key="7">
    <source>
        <dbReference type="ARBA" id="ARBA00023237"/>
    </source>
</evidence>
<dbReference type="InterPro" id="IPR039426">
    <property type="entry name" value="TonB-dep_rcpt-like"/>
</dbReference>
<dbReference type="SUPFAM" id="SSF56935">
    <property type="entry name" value="Porins"/>
    <property type="match status" value="1"/>
</dbReference>
<feature type="domain" description="TonB-dependent receptor plug" evidence="11">
    <location>
        <begin position="12"/>
        <end position="124"/>
    </location>
</feature>
<dbReference type="InterPro" id="IPR037066">
    <property type="entry name" value="Plug_dom_sf"/>
</dbReference>
<evidence type="ECO:0000256" key="6">
    <source>
        <dbReference type="ARBA" id="ARBA00023136"/>
    </source>
</evidence>
<keyword evidence="7 8" id="KW-0998">Cell outer membrane</keyword>
<comment type="similarity">
    <text evidence="8 9">Belongs to the TonB-dependent receptor family.</text>
</comment>